<protein>
    <submittedName>
        <fullName evidence="1">Uncharacterized protein</fullName>
    </submittedName>
</protein>
<proteinExistence type="predicted"/>
<sequence length="1200" mass="138279">MRYKATYMVSSISRLPTFAGKSMTNVMVMRNVDSSCLLLRSVHTKIYDGVPLLTQSRHLATSTGNEDEDYEIDLISMKKTPKAIQRKKKGFVDPNVFRSKPPVNDTKSETLVLTPDDLNQIESFAKENRAVLEEFQIFLRNLDNTDTILGINHLKISEIEEYLKLFTQSVKDGEIDSVSLEECEYSLNGLNNLKDSSLVPEKLNEFLQQEIAKYFYFDFGAWKFIPEIRNVSKFTDLKKSKANEIANILEHELNQFKSLEVHELGESGEIGEDYFMALIQVKRYEALKEFLSQFDTIPLGLAYIAEDPKSELIAEKFASQRQDISHLSQHKSVLSYVKRDILGGKSFADLRPEELLNILYQNRKDTEDCKLLFDEMFNLLGSGRFANLELSMIDKICEANDDSLIMRQFLIQRDFAHVKSRLSDVHGPTVRNIISYYTDVSSKSPSSKLTEERLDHLASDKRELEQIVYDMQHCKIDEIENLSISAENIFHVWVSKYDHERSLHPREYTEIPDDSQIYKYVDQLETFRVDWLCNQDFGELEEDYIMDELDEFIETLGLDQKLEFRKLKNQLDILFSINYGDTSVLDTLIHSQSVFNNFEKKIVKENEKSTSNTTYFQVPEGFALEEYVNELITLQKTLGSNFASIDCKSILQSLQGIIDEIPDSNPEKVLYRKLFRNLTILFKYNNEHAFVLDQVILNSKVFKEFELKHERIRSNESHEIDPALVETFELVQKHAETLKQIREYNNWGSFTVAEFARISTEDFNIALKACLSKVEQNETYNVPMFKFVISSLQSLNPQVEKFPLFLYSLVDKAKNGYSILELGDVEELYKNCKGSVPPIKVKAVSMQEKDHLFTDAEQAKENKFDISDFMTSRATLKDNGFSIKNVTYNDPEHVSSKIPKGNKPLEENTFFTVQEQQEKILKEKYNYPREKVTEDEELESLTAENIRKSYRQETSIANDTSVENLEGFLRNAKKEKELKKERKFRESKAYDWSTSMCNSHRSLESGNFFSPLSSFGGDSSRLLFPEPSASRGRKEYLLWTGNGSSIKSSVNPLGPNHIEEDMFTVLNKFPRHDLHKLIKNVKKQQRRNWKIIGGGGDGEKLLVFARDSNEKRDWIFSKLRTLLAGTGAMFLSLVGINWWLGEKLEEVSYGPVNQIPSTEIAVIGNGPEETVVSIPVSDGTDPVEVKKSTSWKSWLWSSRS</sequence>
<dbReference type="EMBL" id="OZ004260">
    <property type="protein sequence ID" value="CAK7921155.1"/>
    <property type="molecule type" value="Genomic_DNA"/>
</dbReference>
<dbReference type="Proteomes" id="UP001497600">
    <property type="component" value="Chromosome H"/>
</dbReference>
<keyword evidence="2" id="KW-1185">Reference proteome</keyword>
<accession>A0ABP0EKA7</accession>
<organism evidence="1 2">
    <name type="scientific">[Candida] anglica</name>
    <dbReference type="NCBI Taxonomy" id="148631"/>
    <lineage>
        <taxon>Eukaryota</taxon>
        <taxon>Fungi</taxon>
        <taxon>Dikarya</taxon>
        <taxon>Ascomycota</taxon>
        <taxon>Saccharomycotina</taxon>
        <taxon>Pichiomycetes</taxon>
        <taxon>Debaryomycetaceae</taxon>
        <taxon>Kurtzmaniella</taxon>
    </lineage>
</organism>
<gene>
    <name evidence="1" type="ORF">CAAN4_H10792</name>
</gene>
<name>A0ABP0EKA7_9ASCO</name>
<reference evidence="1 2" key="1">
    <citation type="submission" date="2024-01" db="EMBL/GenBank/DDBJ databases">
        <authorList>
            <consortium name="Genoscope - CEA"/>
            <person name="William W."/>
        </authorList>
    </citation>
    <scope>NUCLEOTIDE SEQUENCE [LARGE SCALE GENOMIC DNA]</scope>
    <source>
        <strain evidence="1 2">29B2s-10</strain>
    </source>
</reference>
<evidence type="ECO:0000313" key="1">
    <source>
        <dbReference type="EMBL" id="CAK7921155.1"/>
    </source>
</evidence>
<evidence type="ECO:0000313" key="2">
    <source>
        <dbReference type="Proteomes" id="UP001497600"/>
    </source>
</evidence>